<name>A0A8S5R202_9CAUD</name>
<dbReference type="Pfam" id="PF04630">
    <property type="entry name" value="Phage_TTP_1"/>
    <property type="match status" value="1"/>
</dbReference>
<organism evidence="1">
    <name type="scientific">Siphoviridae sp. ct6JW23</name>
    <dbReference type="NCBI Taxonomy" id="2825342"/>
    <lineage>
        <taxon>Viruses</taxon>
        <taxon>Duplodnaviria</taxon>
        <taxon>Heunggongvirae</taxon>
        <taxon>Uroviricota</taxon>
        <taxon>Caudoviricetes</taxon>
    </lineage>
</organism>
<dbReference type="NCBIfam" id="TIGR01603">
    <property type="entry name" value="maj_tail_phi13"/>
    <property type="match status" value="1"/>
</dbReference>
<reference evidence="1" key="1">
    <citation type="journal article" date="2021" name="Proc. Natl. Acad. Sci. U.S.A.">
        <title>A Catalog of Tens of Thousands of Viruses from Human Metagenomes Reveals Hidden Associations with Chronic Diseases.</title>
        <authorList>
            <person name="Tisza M.J."/>
            <person name="Buck C.B."/>
        </authorList>
    </citation>
    <scope>NUCLEOTIDE SEQUENCE</scope>
    <source>
        <strain evidence="1">Ct6JW23</strain>
    </source>
</reference>
<dbReference type="InterPro" id="IPR006724">
    <property type="entry name" value="Phage_TTP"/>
</dbReference>
<evidence type="ECO:0000313" key="1">
    <source>
        <dbReference type="EMBL" id="DAE25527.1"/>
    </source>
</evidence>
<sequence>MPNPAASPAVSSTVGLKNMVIAPLTVDTEETLTYGDLQLVAGAIEASITPQNADPDVQYADDAEFDVLYPDPELSFKTKMADLPLIIQEMIFANKIDSNGVLIRSSTDKPPYFAVGFKSEKANHKFRYIWLYKVRAKPVTENYATKEGKSITRQTGEVEWTAIRRTHDNQYQAVADEDENGFTAAKGATFLQSVYESVFATGG</sequence>
<proteinExistence type="predicted"/>
<accession>A0A8S5R202</accession>
<dbReference type="InterPro" id="IPR006490">
    <property type="entry name" value="Maj_tail_phi13"/>
</dbReference>
<protein>
    <submittedName>
        <fullName evidence="1">Tail tube protein</fullName>
    </submittedName>
</protein>
<dbReference type="EMBL" id="BK057808">
    <property type="protein sequence ID" value="DAE25527.1"/>
    <property type="molecule type" value="Genomic_DNA"/>
</dbReference>